<sequence length="238" mass="25986">MKTTKMFVAFAAALISAGSYAQTVDEIVDKHVTALGGMDKIKAVNTVITERSLAVQGMEIPTKTVLVVGKSLRNESTIMGNSMVQVVDDSKGWMIRPTQMGGTGEPEDMPADQLKQQIASLDPFGGLVNYKEKGNKVELVGKEKLDKKDVYHLKVTSKEGTTMDEYLDAETYLVSRVKVDMNGQSGEIDLSDYKEVEGVKFPNTMDITNAQMGTMSFITSKVSVNTPVDSSIFKKPVK</sequence>
<evidence type="ECO:0000313" key="2">
    <source>
        <dbReference type="EMBL" id="SKB82943.1"/>
    </source>
</evidence>
<evidence type="ECO:0008006" key="4">
    <source>
        <dbReference type="Google" id="ProtNLM"/>
    </source>
</evidence>
<name>A0A1T5EG03_9BACT</name>
<keyword evidence="1" id="KW-0732">Signal</keyword>
<organism evidence="2 3">
    <name type="scientific">Dyadobacter psychrophilus</name>
    <dbReference type="NCBI Taxonomy" id="651661"/>
    <lineage>
        <taxon>Bacteria</taxon>
        <taxon>Pseudomonadati</taxon>
        <taxon>Bacteroidota</taxon>
        <taxon>Cytophagia</taxon>
        <taxon>Cytophagales</taxon>
        <taxon>Spirosomataceae</taxon>
        <taxon>Dyadobacter</taxon>
    </lineage>
</organism>
<proteinExistence type="predicted"/>
<feature type="chain" id="PRO_5013273233" description="Outer membrane lipoprotein-sorting protein" evidence="1">
    <location>
        <begin position="22"/>
        <end position="238"/>
    </location>
</feature>
<gene>
    <name evidence="2" type="ORF">SAMN05660293_02426</name>
</gene>
<evidence type="ECO:0000256" key="1">
    <source>
        <dbReference type="SAM" id="SignalP"/>
    </source>
</evidence>
<protein>
    <recommendedName>
        <fullName evidence="4">Outer membrane lipoprotein-sorting protein</fullName>
    </recommendedName>
</protein>
<reference evidence="3" key="1">
    <citation type="submission" date="2017-02" db="EMBL/GenBank/DDBJ databases">
        <authorList>
            <person name="Varghese N."/>
            <person name="Submissions S."/>
        </authorList>
    </citation>
    <scope>NUCLEOTIDE SEQUENCE [LARGE SCALE GENOMIC DNA]</scope>
    <source>
        <strain evidence="3">DSM 22270</strain>
    </source>
</reference>
<dbReference type="EMBL" id="FUZA01000002">
    <property type="protein sequence ID" value="SKB82943.1"/>
    <property type="molecule type" value="Genomic_DNA"/>
</dbReference>
<dbReference type="OrthoDB" id="128937at2"/>
<keyword evidence="3" id="KW-1185">Reference proteome</keyword>
<dbReference type="Gene3D" id="2.50.20.10">
    <property type="entry name" value="Lipoprotein localisation LolA/LolB/LppX"/>
    <property type="match status" value="1"/>
</dbReference>
<dbReference type="STRING" id="651661.SAMN05660293_02426"/>
<dbReference type="RefSeq" id="WP_082214910.1">
    <property type="nucleotide sequence ID" value="NZ_FUZA01000002.1"/>
</dbReference>
<dbReference type="AlphaFoldDB" id="A0A1T5EG03"/>
<evidence type="ECO:0000313" key="3">
    <source>
        <dbReference type="Proteomes" id="UP000190897"/>
    </source>
</evidence>
<dbReference type="Proteomes" id="UP000190897">
    <property type="component" value="Unassembled WGS sequence"/>
</dbReference>
<accession>A0A1T5EG03</accession>
<feature type="signal peptide" evidence="1">
    <location>
        <begin position="1"/>
        <end position="21"/>
    </location>
</feature>